<keyword evidence="3 4" id="KW-0012">Acyltransferase</keyword>
<organism evidence="4 5">
    <name type="scientific">Rossellomorea pakistanensis</name>
    <dbReference type="NCBI Taxonomy" id="992288"/>
    <lineage>
        <taxon>Bacteria</taxon>
        <taxon>Bacillati</taxon>
        <taxon>Bacillota</taxon>
        <taxon>Bacilli</taxon>
        <taxon>Bacillales</taxon>
        <taxon>Bacillaceae</taxon>
        <taxon>Rossellomorea</taxon>
    </lineage>
</organism>
<dbReference type="InterPro" id="IPR020916">
    <property type="entry name" value="Gln_gamma-glutamylTfrase_bac"/>
</dbReference>
<dbReference type="Pfam" id="PF20085">
    <property type="entry name" value="TGL"/>
    <property type="match status" value="1"/>
</dbReference>
<dbReference type="GO" id="GO:0003810">
    <property type="term" value="F:protein-glutamine gamma-glutamyltransferase activity"/>
    <property type="evidence" value="ECO:0007669"/>
    <property type="project" value="UniProtKB-EC"/>
</dbReference>
<evidence type="ECO:0000313" key="4">
    <source>
        <dbReference type="EMBL" id="MBM7586996.1"/>
    </source>
</evidence>
<evidence type="ECO:0000256" key="1">
    <source>
        <dbReference type="ARBA" id="ARBA00022679"/>
    </source>
</evidence>
<dbReference type="EC" id="2.3.2.13" evidence="4"/>
<name>A0ABS2NGJ9_9BACI</name>
<dbReference type="Proteomes" id="UP001646157">
    <property type="component" value="Unassembled WGS sequence"/>
</dbReference>
<comment type="caution">
    <text evidence="4">The sequence shown here is derived from an EMBL/GenBank/DDBJ whole genome shotgun (WGS) entry which is preliminary data.</text>
</comment>
<sequence>MIQIPYGVMKPSSKTISPLQQSIYQSLKESHVTYHYFTQREMLFELQLRENIVKAAFQLNESKVNFSGFENSTFNKEYWEKTEVGYQLKKGKKPSDGIRDVFINSDQYIFECVTSIVIIYYKAVLESIQEHYFNYLFSQMIVWAHNYDKDLGMYSIKKVDLFPGDVVYFYNPDYEKPIWMGENCVYLGNDLFYGHGIGVGTAAEMIEALNSLRKSEATESAYLLPQVTRLDFRYLSRFE</sequence>
<keyword evidence="5" id="KW-1185">Reference proteome</keyword>
<keyword evidence="1 4" id="KW-0808">Transferase</keyword>
<reference evidence="4 5" key="1">
    <citation type="submission" date="2021-01" db="EMBL/GenBank/DDBJ databases">
        <title>Genomic Encyclopedia of Type Strains, Phase IV (KMG-IV): sequencing the most valuable type-strain genomes for metagenomic binning, comparative biology and taxonomic classification.</title>
        <authorList>
            <person name="Goeker M."/>
        </authorList>
    </citation>
    <scope>NUCLEOTIDE SEQUENCE [LARGE SCALE GENOMIC DNA]</scope>
    <source>
        <strain evidence="4 5">DSM 24834</strain>
    </source>
</reference>
<gene>
    <name evidence="4" type="ORF">JOC86_003548</name>
</gene>
<evidence type="ECO:0000313" key="5">
    <source>
        <dbReference type="Proteomes" id="UP001646157"/>
    </source>
</evidence>
<evidence type="ECO:0000256" key="2">
    <source>
        <dbReference type="ARBA" id="ARBA00022969"/>
    </source>
</evidence>
<dbReference type="EMBL" id="JAFBDZ010000003">
    <property type="protein sequence ID" value="MBM7586996.1"/>
    <property type="molecule type" value="Genomic_DNA"/>
</dbReference>
<evidence type="ECO:0000256" key="3">
    <source>
        <dbReference type="ARBA" id="ARBA00023315"/>
    </source>
</evidence>
<accession>A0ABS2NGJ9</accession>
<keyword evidence="2" id="KW-0749">Sporulation</keyword>
<dbReference type="RefSeq" id="WP_205174152.1">
    <property type="nucleotide sequence ID" value="NZ_JAFBDZ010000003.1"/>
</dbReference>
<protein>
    <submittedName>
        <fullName evidence="4">Protein-glutamine gamma-glutamyltransferase</fullName>
        <ecNumber evidence="4">2.3.2.13</ecNumber>
    </submittedName>
</protein>
<proteinExistence type="predicted"/>